<keyword evidence="4" id="KW-1185">Reference proteome</keyword>
<sequence length="329" mass="37036">MIGTAGPHSPNSVRQRKKRVVTAARREQNKIAQRAYRERQKERKQTSRCKDSRRTPRRLEPRCDLEDTPGKGAPSLAPSNESLDPLSLRPDVEIPTNRVDALLPTRADWPYPEEDLSLISLCLNPSQFSDPSSDPDAVTFPAYDATLDAVHQRPADLHANTLEDAQTTVFTACLRNAICLGLNLYELLVCSSNYMSPFFRPVTTAQTDPGALVASSARGSLPAHLQPTLAQILIPHHVSIDLIPLPLFRDRAIMMAAAMPHLFDLWDLKLDIYVRNALVCWRHRRGTTYQPWDLRGWQATPWFLRKWTMVTSSGCELAQSIELQPTVLL</sequence>
<dbReference type="HOGENOM" id="CLU_033726_4_1_1"/>
<gene>
    <name evidence="3" type="ORF">UCREL1_3221</name>
</gene>
<dbReference type="PANTHER" id="PTHR38116:SF8">
    <property type="entry name" value="BZIP DOMAIN-CONTAINING PROTEIN"/>
    <property type="match status" value="1"/>
</dbReference>
<dbReference type="OMA" id="FSYNCMS"/>
<feature type="compositionally biased region" description="Basic and acidic residues" evidence="1">
    <location>
        <begin position="24"/>
        <end position="69"/>
    </location>
</feature>
<evidence type="ECO:0000313" key="3">
    <source>
        <dbReference type="EMBL" id="EMR69738.1"/>
    </source>
</evidence>
<dbReference type="PANTHER" id="PTHR38116">
    <property type="entry name" value="CHROMOSOME 7, WHOLE GENOME SHOTGUN SEQUENCE"/>
    <property type="match status" value="1"/>
</dbReference>
<evidence type="ECO:0000313" key="4">
    <source>
        <dbReference type="Proteomes" id="UP000012174"/>
    </source>
</evidence>
<dbReference type="OrthoDB" id="5973539at2759"/>
<protein>
    <recommendedName>
        <fullName evidence="2">BZIP domain-containing protein</fullName>
    </recommendedName>
</protein>
<dbReference type="AlphaFoldDB" id="M7SYX2"/>
<evidence type="ECO:0000256" key="1">
    <source>
        <dbReference type="SAM" id="MobiDB-lite"/>
    </source>
</evidence>
<dbReference type="Proteomes" id="UP000012174">
    <property type="component" value="Unassembled WGS sequence"/>
</dbReference>
<dbReference type="PROSITE" id="PS00036">
    <property type="entry name" value="BZIP_BASIC"/>
    <property type="match status" value="1"/>
</dbReference>
<dbReference type="InterPro" id="IPR021833">
    <property type="entry name" value="DUF3425"/>
</dbReference>
<organism evidence="3 4">
    <name type="scientific">Eutypa lata (strain UCR-EL1)</name>
    <name type="common">Grapevine dieback disease fungus</name>
    <name type="synonym">Eutypa armeniacae</name>
    <dbReference type="NCBI Taxonomy" id="1287681"/>
    <lineage>
        <taxon>Eukaryota</taxon>
        <taxon>Fungi</taxon>
        <taxon>Dikarya</taxon>
        <taxon>Ascomycota</taxon>
        <taxon>Pezizomycotina</taxon>
        <taxon>Sordariomycetes</taxon>
        <taxon>Xylariomycetidae</taxon>
        <taxon>Xylariales</taxon>
        <taxon>Diatrypaceae</taxon>
        <taxon>Eutypa</taxon>
    </lineage>
</organism>
<accession>M7SYX2</accession>
<feature type="domain" description="BZIP" evidence="2">
    <location>
        <begin position="25"/>
        <end position="39"/>
    </location>
</feature>
<dbReference type="KEGG" id="ela:UCREL1_3221"/>
<dbReference type="eggNOG" id="ENOG502SQFY">
    <property type="taxonomic scope" value="Eukaryota"/>
</dbReference>
<dbReference type="STRING" id="1287681.M7SYX2"/>
<name>M7SYX2_EUTLA</name>
<feature type="region of interest" description="Disordered" evidence="1">
    <location>
        <begin position="1"/>
        <end position="91"/>
    </location>
</feature>
<dbReference type="InterPro" id="IPR004827">
    <property type="entry name" value="bZIP"/>
</dbReference>
<proteinExistence type="predicted"/>
<dbReference type="GO" id="GO:0003700">
    <property type="term" value="F:DNA-binding transcription factor activity"/>
    <property type="evidence" value="ECO:0007669"/>
    <property type="project" value="InterPro"/>
</dbReference>
<dbReference type="EMBL" id="KB706023">
    <property type="protein sequence ID" value="EMR69738.1"/>
    <property type="molecule type" value="Genomic_DNA"/>
</dbReference>
<evidence type="ECO:0000259" key="2">
    <source>
        <dbReference type="PROSITE" id="PS00036"/>
    </source>
</evidence>
<dbReference type="Pfam" id="PF11905">
    <property type="entry name" value="DUF3425"/>
    <property type="match status" value="1"/>
</dbReference>
<dbReference type="CDD" id="cd14688">
    <property type="entry name" value="bZIP_YAP"/>
    <property type="match status" value="1"/>
</dbReference>
<reference evidence="4" key="1">
    <citation type="journal article" date="2013" name="Genome Announc.">
        <title>Draft genome sequence of the grapevine dieback fungus Eutypa lata UCR-EL1.</title>
        <authorList>
            <person name="Blanco-Ulate B."/>
            <person name="Rolshausen P.E."/>
            <person name="Cantu D."/>
        </authorList>
    </citation>
    <scope>NUCLEOTIDE SEQUENCE [LARGE SCALE GENOMIC DNA]</scope>
    <source>
        <strain evidence="4">UCR-EL1</strain>
    </source>
</reference>